<reference evidence="2 3" key="1">
    <citation type="submission" date="2013-03" db="EMBL/GenBank/DDBJ databases">
        <title>The Genome Sequence of Exophiala aquamarina CBS 119918.</title>
        <authorList>
            <consortium name="The Broad Institute Genomics Platform"/>
            <person name="Cuomo C."/>
            <person name="de Hoog S."/>
            <person name="Gorbushina A."/>
            <person name="Walker B."/>
            <person name="Young S.K."/>
            <person name="Zeng Q."/>
            <person name="Gargeya S."/>
            <person name="Fitzgerald M."/>
            <person name="Haas B."/>
            <person name="Abouelleil A."/>
            <person name="Allen A.W."/>
            <person name="Alvarado L."/>
            <person name="Arachchi H.M."/>
            <person name="Berlin A.M."/>
            <person name="Chapman S.B."/>
            <person name="Gainer-Dewar J."/>
            <person name="Goldberg J."/>
            <person name="Griggs A."/>
            <person name="Gujja S."/>
            <person name="Hansen M."/>
            <person name="Howarth C."/>
            <person name="Imamovic A."/>
            <person name="Ireland A."/>
            <person name="Larimer J."/>
            <person name="McCowan C."/>
            <person name="Murphy C."/>
            <person name="Pearson M."/>
            <person name="Poon T.W."/>
            <person name="Priest M."/>
            <person name="Roberts A."/>
            <person name="Saif S."/>
            <person name="Shea T."/>
            <person name="Sisk P."/>
            <person name="Sykes S."/>
            <person name="Wortman J."/>
            <person name="Nusbaum C."/>
            <person name="Birren B."/>
        </authorList>
    </citation>
    <scope>NUCLEOTIDE SEQUENCE [LARGE SCALE GENOMIC DNA]</scope>
    <source>
        <strain evidence="2 3">CBS 119918</strain>
    </source>
</reference>
<dbReference type="RefSeq" id="XP_013261005.1">
    <property type="nucleotide sequence ID" value="XM_013405551.1"/>
</dbReference>
<dbReference type="HOGENOM" id="CLU_719676_0_0_1"/>
<dbReference type="STRING" id="1182545.A0A072PSC6"/>
<name>A0A072PSC6_9EURO</name>
<feature type="domain" description="Prion-inhibition and propagation HeLo" evidence="1">
    <location>
        <begin position="2"/>
        <end position="66"/>
    </location>
</feature>
<dbReference type="Pfam" id="PF14479">
    <property type="entry name" value="HeLo"/>
    <property type="match status" value="1"/>
</dbReference>
<dbReference type="InterPro" id="IPR029498">
    <property type="entry name" value="HeLo_dom"/>
</dbReference>
<dbReference type="Proteomes" id="UP000027920">
    <property type="component" value="Unassembled WGS sequence"/>
</dbReference>
<evidence type="ECO:0000313" key="3">
    <source>
        <dbReference type="Proteomes" id="UP000027920"/>
    </source>
</evidence>
<dbReference type="VEuPathDB" id="FungiDB:A1O9_06341"/>
<sequence length="384" mass="43680">MSDFLDEYQTLQIRSKRVQVGLTTAKKARWVARDKARLEEFVQKLVSLVAKLNDLLPSSEGVLEGMTHENFTSLGALHVGTICEASEHMNSRMYTFAKSFPNERCQERIVDLMWFRTMDERKELINAPENGTYGQILEPPSRDDNWDGLSQWPCQGQEAIYVHRRTHDLLQEWAGNLILHAPNFFFWHLGTDEQMSQGGLCTALLYQILQVNRPLIKRILPDMWRHLYRSEAAAYPIPSPAQMPKVFDLFCDPADAFQSSKYCFYVDGLVEYSGRYQAAVQFIELLSKLPNVKTLASTRPEPGFADGFCGCPMLKLKVLTRTDIKNYVEHKIEDHPHMARLLAQGPAEARGIITKLVDKASGVSSGCSCTSIRAQRVRCVWSDV</sequence>
<dbReference type="InterPro" id="IPR038305">
    <property type="entry name" value="HeLo_sf"/>
</dbReference>
<evidence type="ECO:0000259" key="1">
    <source>
        <dbReference type="Pfam" id="PF14479"/>
    </source>
</evidence>
<protein>
    <recommendedName>
        <fullName evidence="1">Prion-inhibition and propagation HeLo domain-containing protein</fullName>
    </recommendedName>
</protein>
<keyword evidence="3" id="KW-1185">Reference proteome</keyword>
<dbReference type="Gene3D" id="1.20.120.1020">
    <property type="entry name" value="Prion-inhibition and propagation, HeLo domain"/>
    <property type="match status" value="1"/>
</dbReference>
<dbReference type="GeneID" id="25281258"/>
<proteinExistence type="predicted"/>
<dbReference type="OrthoDB" id="4564777at2759"/>
<accession>A0A072PSC6</accession>
<gene>
    <name evidence="2" type="ORF">A1O9_06341</name>
</gene>
<evidence type="ECO:0000313" key="2">
    <source>
        <dbReference type="EMBL" id="KEF58415.1"/>
    </source>
</evidence>
<dbReference type="PANTHER" id="PTHR10039:SF5">
    <property type="entry name" value="NACHT DOMAIN-CONTAINING PROTEIN"/>
    <property type="match status" value="1"/>
</dbReference>
<dbReference type="EMBL" id="AMGV01000004">
    <property type="protein sequence ID" value="KEF58415.1"/>
    <property type="molecule type" value="Genomic_DNA"/>
</dbReference>
<comment type="caution">
    <text evidence="2">The sequence shown here is derived from an EMBL/GenBank/DDBJ whole genome shotgun (WGS) entry which is preliminary data.</text>
</comment>
<organism evidence="2 3">
    <name type="scientific">Exophiala aquamarina CBS 119918</name>
    <dbReference type="NCBI Taxonomy" id="1182545"/>
    <lineage>
        <taxon>Eukaryota</taxon>
        <taxon>Fungi</taxon>
        <taxon>Dikarya</taxon>
        <taxon>Ascomycota</taxon>
        <taxon>Pezizomycotina</taxon>
        <taxon>Eurotiomycetes</taxon>
        <taxon>Chaetothyriomycetidae</taxon>
        <taxon>Chaetothyriales</taxon>
        <taxon>Herpotrichiellaceae</taxon>
        <taxon>Exophiala</taxon>
    </lineage>
</organism>
<dbReference type="AlphaFoldDB" id="A0A072PSC6"/>
<dbReference type="PANTHER" id="PTHR10039">
    <property type="entry name" value="AMELOGENIN"/>
    <property type="match status" value="1"/>
</dbReference>